<dbReference type="GO" id="GO:0009410">
    <property type="term" value="P:response to xenobiotic stimulus"/>
    <property type="evidence" value="ECO:0007669"/>
    <property type="project" value="EnsemblFungi"/>
</dbReference>
<protein>
    <recommendedName>
        <fullName evidence="5">Nitrogen permease regulator 2</fullName>
    </recommendedName>
</protein>
<dbReference type="GO" id="GO:0010508">
    <property type="term" value="P:positive regulation of autophagy"/>
    <property type="evidence" value="ECO:0007669"/>
    <property type="project" value="EnsemblFungi"/>
</dbReference>
<dbReference type="STRING" id="669874.A0A1E4U0C2"/>
<dbReference type="GO" id="GO:0005774">
    <property type="term" value="C:vacuolar membrane"/>
    <property type="evidence" value="ECO:0007669"/>
    <property type="project" value="TreeGrafter"/>
</dbReference>
<organism evidence="3 4">
    <name type="scientific">Pachysolen tannophilus NRRL Y-2460</name>
    <dbReference type="NCBI Taxonomy" id="669874"/>
    <lineage>
        <taxon>Eukaryota</taxon>
        <taxon>Fungi</taxon>
        <taxon>Dikarya</taxon>
        <taxon>Ascomycota</taxon>
        <taxon>Saccharomycotina</taxon>
        <taxon>Pichiomycetes</taxon>
        <taxon>Pachysolenaceae</taxon>
        <taxon>Pachysolen</taxon>
    </lineage>
</organism>
<reference evidence="4" key="1">
    <citation type="submission" date="2016-05" db="EMBL/GenBank/DDBJ databases">
        <title>Comparative genomics of biotechnologically important yeasts.</title>
        <authorList>
            <consortium name="DOE Joint Genome Institute"/>
            <person name="Riley R."/>
            <person name="Haridas S."/>
            <person name="Wolfe K.H."/>
            <person name="Lopes M.R."/>
            <person name="Hittinger C.T."/>
            <person name="Goker M."/>
            <person name="Salamov A."/>
            <person name="Wisecaver J."/>
            <person name="Long T.M."/>
            <person name="Aerts A.L."/>
            <person name="Barry K."/>
            <person name="Choi C."/>
            <person name="Clum A."/>
            <person name="Coughlan A.Y."/>
            <person name="Deshpande S."/>
            <person name="Douglass A.P."/>
            <person name="Hanson S.J."/>
            <person name="Klenk H.-P."/>
            <person name="Labutti K."/>
            <person name="Lapidus A."/>
            <person name="Lindquist E."/>
            <person name="Lipzen A."/>
            <person name="Meier-Kolthoff J.P."/>
            <person name="Ohm R.A."/>
            <person name="Otillar R.P."/>
            <person name="Pangilinan J."/>
            <person name="Peng Y."/>
            <person name="Rokas A."/>
            <person name="Rosa C.A."/>
            <person name="Scheuner C."/>
            <person name="Sibirny A.A."/>
            <person name="Slot J.C."/>
            <person name="Stielow J.B."/>
            <person name="Sun H."/>
            <person name="Kurtzman C.P."/>
            <person name="Blackwell M."/>
            <person name="Grigoriev I.V."/>
            <person name="Jeffries T.W."/>
        </authorList>
    </citation>
    <scope>NUCLEOTIDE SEQUENCE [LARGE SCALE GENOMIC DNA]</scope>
    <source>
        <strain evidence="4">NRRL Y-2460</strain>
    </source>
</reference>
<evidence type="ECO:0000313" key="4">
    <source>
        <dbReference type="Proteomes" id="UP000094236"/>
    </source>
</evidence>
<dbReference type="Proteomes" id="UP000094236">
    <property type="component" value="Unassembled WGS sequence"/>
</dbReference>
<dbReference type="GO" id="GO:0015824">
    <property type="term" value="P:proline transport"/>
    <property type="evidence" value="ECO:0007669"/>
    <property type="project" value="EnsemblFungi"/>
</dbReference>
<dbReference type="GO" id="GO:1990130">
    <property type="term" value="C:GATOR1 complex"/>
    <property type="evidence" value="ECO:0007669"/>
    <property type="project" value="EnsemblFungi"/>
</dbReference>
<accession>A0A1E4U0C2</accession>
<sequence length="634" mass="71665">MEEDGFVPIVAIFYSVFHPTEGTKVVHQVPSGSIVQASSELDSSALEEPLFDFDSVKNYVIPKPQICNRLVTFKIGSYRVLGYPVNIYGTHYARNSFNFNFCFVFPYNSDTTAYENHIKRIGKMFRTLEEQSNILSKKTFKDCSIFFKQSSHQHDKRSESVGNANISSANISSANVSNGNNSNGNNSNANNSRGGSLSGNSNIITPITSTSLVNDQINFDEKYFKTVIDSDGNNPKATVDKANNNYITPGQQSKNSQPNLSSIESLIQQIYQDLNNYSECLIPIDASNSVDVKLFPIFPPPPDINAWDVPIQTVKLRALVDVNWDPTMLKILPFINGINSIKKISNLADADYLLTKQCIQHLMHYKCIVILDLFLFSNIYAPTSKIGLFLYDPDLASECQAYVVAPTPFDNLPLHHSAINSDSKNNSTDNNASTNNAARNTINNNNDNASKDELYHSANFHSSSSRSLDNNLELKKLIIPSKTKLFQLYRSLNHGQTVRDWYVEHQQELKYIDIRRFLSFGVLRGLIYRIYSYPVANDNIRNNAKLGNTPNDNDNDDRTADIDDTLALQQENEDKFDNKDEIITKHIQRNQQLCLMKLLKKRLNMDAICTDMDTSRKEVEEMLNSLSDWSIINR</sequence>
<evidence type="ECO:0008006" key="5">
    <source>
        <dbReference type="Google" id="ProtNLM"/>
    </source>
</evidence>
<gene>
    <name evidence="3" type="ORF">PACTADRAFT_2013</name>
</gene>
<dbReference type="GO" id="GO:0034198">
    <property type="term" value="P:cellular response to amino acid starvation"/>
    <property type="evidence" value="ECO:0007669"/>
    <property type="project" value="EnsemblFungi"/>
</dbReference>
<feature type="region of interest" description="Disordered" evidence="2">
    <location>
        <begin position="541"/>
        <end position="560"/>
    </location>
</feature>
<dbReference type="GO" id="GO:0015840">
    <property type="term" value="P:urea transport"/>
    <property type="evidence" value="ECO:0007669"/>
    <property type="project" value="EnsemblFungi"/>
</dbReference>
<evidence type="ECO:0000256" key="1">
    <source>
        <dbReference type="ARBA" id="ARBA00008433"/>
    </source>
</evidence>
<proteinExistence type="inferred from homology"/>
<dbReference type="GO" id="GO:0006995">
    <property type="term" value="P:cellular response to nitrogen starvation"/>
    <property type="evidence" value="ECO:0007669"/>
    <property type="project" value="EnsemblFungi"/>
</dbReference>
<evidence type="ECO:0000313" key="3">
    <source>
        <dbReference type="EMBL" id="ODV97446.1"/>
    </source>
</evidence>
<name>A0A1E4U0C2_PACTA</name>
<feature type="region of interest" description="Disordered" evidence="2">
    <location>
        <begin position="172"/>
        <end position="197"/>
    </location>
</feature>
<dbReference type="PANTHER" id="PTHR12991:SF10">
    <property type="entry name" value="GATOR COMPLEX PROTEIN NPRL2"/>
    <property type="match status" value="1"/>
</dbReference>
<dbReference type="InterPro" id="IPR009348">
    <property type="entry name" value="NPR2-like"/>
</dbReference>
<dbReference type="OrthoDB" id="338854at2759"/>
<dbReference type="Pfam" id="PF06218">
    <property type="entry name" value="NPR2"/>
    <property type="match status" value="1"/>
</dbReference>
<comment type="similarity">
    <text evidence="1">Belongs to the NPR2 family.</text>
</comment>
<dbReference type="PANTHER" id="PTHR12991">
    <property type="entry name" value="NITROGEN PERMEASE REGULATOR 2/TUMOR SUPPRESSOR CANDIDATE 4"/>
    <property type="match status" value="1"/>
</dbReference>
<keyword evidence="4" id="KW-1185">Reference proteome</keyword>
<dbReference type="GO" id="GO:0005096">
    <property type="term" value="F:GTPase activator activity"/>
    <property type="evidence" value="ECO:0007669"/>
    <property type="project" value="TreeGrafter"/>
</dbReference>
<dbReference type="GO" id="GO:2000785">
    <property type="term" value="P:regulation of autophagosome assembly"/>
    <property type="evidence" value="ECO:0007669"/>
    <property type="project" value="EnsemblFungi"/>
</dbReference>
<feature type="region of interest" description="Disordered" evidence="2">
    <location>
        <begin position="420"/>
        <end position="448"/>
    </location>
</feature>
<dbReference type="AlphaFoldDB" id="A0A1E4U0C2"/>
<dbReference type="EMBL" id="KV454012">
    <property type="protein sequence ID" value="ODV97446.1"/>
    <property type="molecule type" value="Genomic_DNA"/>
</dbReference>
<evidence type="ECO:0000256" key="2">
    <source>
        <dbReference type="SAM" id="MobiDB-lite"/>
    </source>
</evidence>
<dbReference type="GO" id="GO:1904262">
    <property type="term" value="P:negative regulation of TORC1 signaling"/>
    <property type="evidence" value="ECO:0007669"/>
    <property type="project" value="EnsemblFungi"/>
</dbReference>